<keyword evidence="6 7" id="KW-0449">Lipoprotein</keyword>
<evidence type="ECO:0000256" key="6">
    <source>
        <dbReference type="ARBA" id="ARBA00023288"/>
    </source>
</evidence>
<proteinExistence type="inferred from homology"/>
<keyword evidence="3" id="KW-0732">Signal</keyword>
<evidence type="ECO:0000256" key="3">
    <source>
        <dbReference type="ARBA" id="ARBA00022729"/>
    </source>
</evidence>
<name>A0A1S1NWD0_9GAMM</name>
<evidence type="ECO:0000256" key="4">
    <source>
        <dbReference type="ARBA" id="ARBA00023136"/>
    </source>
</evidence>
<dbReference type="RefSeq" id="WP_070977960.1">
    <property type="nucleotide sequence ID" value="NZ_CP043420.1"/>
</dbReference>
<dbReference type="PROSITE" id="PS51257">
    <property type="entry name" value="PROKAR_LIPOPROTEIN"/>
    <property type="match status" value="1"/>
</dbReference>
<dbReference type="InterPro" id="IPR012556">
    <property type="entry name" value="Entericidin"/>
</dbReference>
<evidence type="ECO:0000313" key="7">
    <source>
        <dbReference type="EMBL" id="QEL12102.1"/>
    </source>
</evidence>
<comment type="similarity">
    <text evidence="1">Belongs to the EcnA/EcnB lipoprotein family.</text>
</comment>
<evidence type="ECO:0000256" key="5">
    <source>
        <dbReference type="ARBA" id="ARBA00023139"/>
    </source>
</evidence>
<accession>A0A1S1NWD0</accession>
<dbReference type="EMBL" id="CP043420">
    <property type="protein sequence ID" value="QEL12102.1"/>
    <property type="molecule type" value="Genomic_DNA"/>
</dbReference>
<keyword evidence="8" id="KW-1185">Reference proteome</keyword>
<reference evidence="7 8" key="1">
    <citation type="submission" date="2019-08" db="EMBL/GenBank/DDBJ databases">
        <title>Complete genome sequence of Kushneria sp. YCWA18, a halophilic phosphate-solubilizing bacterium isolated from Daqiao saltern in China.</title>
        <authorList>
            <person name="Du G.-X."/>
            <person name="Qu L.-Y."/>
        </authorList>
    </citation>
    <scope>NUCLEOTIDE SEQUENCE [LARGE SCALE GENOMIC DNA]</scope>
    <source>
        <strain evidence="7 8">YCWA18</strain>
    </source>
</reference>
<dbReference type="KEGG" id="kuy:FY550_13795"/>
<gene>
    <name evidence="7" type="ORF">FY550_13795</name>
</gene>
<evidence type="ECO:0000256" key="1">
    <source>
        <dbReference type="ARBA" id="ARBA00010296"/>
    </source>
</evidence>
<protein>
    <submittedName>
        <fullName evidence="7">Entericidin A/B family lipoprotein</fullName>
    </submittedName>
</protein>
<evidence type="ECO:0000256" key="2">
    <source>
        <dbReference type="ARBA" id="ARBA00022475"/>
    </source>
</evidence>
<dbReference type="AlphaFoldDB" id="A0A1S1NWD0"/>
<sequence length="43" mass="4413">MRKTSALLITLLLSGVVMSGCNTMEGAGEDISQGGEEIQDAAD</sequence>
<dbReference type="Proteomes" id="UP000322553">
    <property type="component" value="Chromosome"/>
</dbReference>
<evidence type="ECO:0000313" key="8">
    <source>
        <dbReference type="Proteomes" id="UP000322553"/>
    </source>
</evidence>
<keyword evidence="2" id="KW-1003">Cell membrane</keyword>
<dbReference type="GO" id="GO:0009636">
    <property type="term" value="P:response to toxic substance"/>
    <property type="evidence" value="ECO:0007669"/>
    <property type="project" value="InterPro"/>
</dbReference>
<dbReference type="OrthoDB" id="9181810at2"/>
<keyword evidence="5" id="KW-0564">Palmitate</keyword>
<dbReference type="STRING" id="657387.BH688_07035"/>
<dbReference type="Pfam" id="PF08085">
    <property type="entry name" value="Entericidin"/>
    <property type="match status" value="1"/>
</dbReference>
<organism evidence="7 8">
    <name type="scientific">Kushneria phosphatilytica</name>
    <dbReference type="NCBI Taxonomy" id="657387"/>
    <lineage>
        <taxon>Bacteria</taxon>
        <taxon>Pseudomonadati</taxon>
        <taxon>Pseudomonadota</taxon>
        <taxon>Gammaproteobacteria</taxon>
        <taxon>Oceanospirillales</taxon>
        <taxon>Halomonadaceae</taxon>
        <taxon>Kushneria</taxon>
    </lineage>
</organism>
<dbReference type="GO" id="GO:0016020">
    <property type="term" value="C:membrane"/>
    <property type="evidence" value="ECO:0007669"/>
    <property type="project" value="InterPro"/>
</dbReference>
<keyword evidence="4" id="KW-0472">Membrane</keyword>